<gene>
    <name evidence="7" type="ORF">DCW38_02695</name>
</gene>
<dbReference type="PANTHER" id="PTHR10846:SF8">
    <property type="entry name" value="INNER MEMBRANE PROTEIN YRBG"/>
    <property type="match status" value="1"/>
</dbReference>
<feature type="transmembrane region" description="Helical" evidence="5">
    <location>
        <begin position="245"/>
        <end position="263"/>
    </location>
</feature>
<feature type="transmembrane region" description="Helical" evidence="5">
    <location>
        <begin position="37"/>
        <end position="58"/>
    </location>
</feature>
<evidence type="ECO:0000256" key="5">
    <source>
        <dbReference type="SAM" id="Phobius"/>
    </source>
</evidence>
<feature type="transmembrane region" description="Helical" evidence="5">
    <location>
        <begin position="6"/>
        <end position="25"/>
    </location>
</feature>
<dbReference type="GO" id="GO:0005262">
    <property type="term" value="F:calcium channel activity"/>
    <property type="evidence" value="ECO:0007669"/>
    <property type="project" value="TreeGrafter"/>
</dbReference>
<protein>
    <submittedName>
        <fullName evidence="7">Sodium:proton exchanger</fullName>
    </submittedName>
</protein>
<evidence type="ECO:0000256" key="4">
    <source>
        <dbReference type="ARBA" id="ARBA00023136"/>
    </source>
</evidence>
<feature type="transmembrane region" description="Helical" evidence="5">
    <location>
        <begin position="137"/>
        <end position="159"/>
    </location>
</feature>
<comment type="subcellular location">
    <subcellularLocation>
        <location evidence="1">Membrane</location>
        <topology evidence="1">Multi-pass membrane protein</topology>
    </subcellularLocation>
</comment>
<proteinExistence type="predicted"/>
<keyword evidence="4 5" id="KW-0472">Membrane</keyword>
<keyword evidence="2 5" id="KW-0812">Transmembrane</keyword>
<dbReference type="InterPro" id="IPR004837">
    <property type="entry name" value="NaCa_Exmemb"/>
</dbReference>
<dbReference type="GO" id="GO:0008273">
    <property type="term" value="F:calcium, potassium:sodium antiporter activity"/>
    <property type="evidence" value="ECO:0007669"/>
    <property type="project" value="TreeGrafter"/>
</dbReference>
<accession>A0A350H955</accession>
<evidence type="ECO:0000256" key="3">
    <source>
        <dbReference type="ARBA" id="ARBA00022989"/>
    </source>
</evidence>
<dbReference type="Proteomes" id="UP000264062">
    <property type="component" value="Unassembled WGS sequence"/>
</dbReference>
<evidence type="ECO:0000313" key="7">
    <source>
        <dbReference type="EMBL" id="HAV92071.1"/>
    </source>
</evidence>
<dbReference type="InterPro" id="IPR044880">
    <property type="entry name" value="NCX_ion-bd_dom_sf"/>
</dbReference>
<feature type="transmembrane region" description="Helical" evidence="5">
    <location>
        <begin position="275"/>
        <end position="291"/>
    </location>
</feature>
<feature type="transmembrane region" description="Helical" evidence="5">
    <location>
        <begin position="107"/>
        <end position="125"/>
    </location>
</feature>
<evidence type="ECO:0000313" key="8">
    <source>
        <dbReference type="Proteomes" id="UP000264062"/>
    </source>
</evidence>
<comment type="caution">
    <text evidence="7">The sequence shown here is derived from an EMBL/GenBank/DDBJ whole genome shotgun (WGS) entry which is preliminary data.</text>
</comment>
<dbReference type="AlphaFoldDB" id="A0A350H955"/>
<evidence type="ECO:0000256" key="1">
    <source>
        <dbReference type="ARBA" id="ARBA00004141"/>
    </source>
</evidence>
<feature type="domain" description="Sodium/calcium exchanger membrane region" evidence="6">
    <location>
        <begin position="7"/>
        <end position="154"/>
    </location>
</feature>
<dbReference type="InterPro" id="IPR004481">
    <property type="entry name" value="K/Na/Ca-exchanger"/>
</dbReference>
<evidence type="ECO:0000256" key="2">
    <source>
        <dbReference type="ARBA" id="ARBA00022692"/>
    </source>
</evidence>
<dbReference type="EMBL" id="DMZY01000083">
    <property type="protein sequence ID" value="HAV92071.1"/>
    <property type="molecule type" value="Genomic_DNA"/>
</dbReference>
<evidence type="ECO:0000259" key="6">
    <source>
        <dbReference type="Pfam" id="PF01699"/>
    </source>
</evidence>
<feature type="transmembrane region" description="Helical" evidence="5">
    <location>
        <begin position="210"/>
        <end position="233"/>
    </location>
</feature>
<dbReference type="Pfam" id="PF01699">
    <property type="entry name" value="Na_Ca_ex"/>
    <property type="match status" value="2"/>
</dbReference>
<feature type="transmembrane region" description="Helical" evidence="5">
    <location>
        <begin position="70"/>
        <end position="95"/>
    </location>
</feature>
<reference evidence="7 8" key="1">
    <citation type="journal article" date="2018" name="Nat. Biotechnol.">
        <title>A standardized bacterial taxonomy based on genome phylogeny substantially revises the tree of life.</title>
        <authorList>
            <person name="Parks D.H."/>
            <person name="Chuvochina M."/>
            <person name="Waite D.W."/>
            <person name="Rinke C."/>
            <person name="Skarshewski A."/>
            <person name="Chaumeil P.A."/>
            <person name="Hugenholtz P."/>
        </authorList>
    </citation>
    <scope>NUCLEOTIDE SEQUENCE [LARGE SCALE GENOMIC DNA]</scope>
    <source>
        <strain evidence="7">UBA9956</strain>
    </source>
</reference>
<feature type="transmembrane region" description="Helical" evidence="5">
    <location>
        <begin position="171"/>
        <end position="190"/>
    </location>
</feature>
<dbReference type="NCBIfam" id="TIGR00367">
    <property type="entry name" value="calcium/sodium antiporter"/>
    <property type="match status" value="1"/>
</dbReference>
<dbReference type="PANTHER" id="PTHR10846">
    <property type="entry name" value="SODIUM/POTASSIUM/CALCIUM EXCHANGER"/>
    <property type="match status" value="1"/>
</dbReference>
<organism evidence="7 8">
    <name type="scientific">candidate division WOR-3 bacterium</name>
    <dbReference type="NCBI Taxonomy" id="2052148"/>
    <lineage>
        <taxon>Bacteria</taxon>
        <taxon>Bacteria division WOR-3</taxon>
    </lineage>
</organism>
<dbReference type="GO" id="GO:0006874">
    <property type="term" value="P:intracellular calcium ion homeostasis"/>
    <property type="evidence" value="ECO:0007669"/>
    <property type="project" value="TreeGrafter"/>
</dbReference>
<name>A0A350H955_UNCW3</name>
<sequence>MNTLSQILIFVGSFIILLKAADFLVSGASSFAKRMKVSEIAIGLTIVSFGTSMPEFVVNLYSSITGHNEIVFGNVIGSNIFNIFLILGVAGLINPLRVQKNTTWKEIPFALFTSILLLVLVNDVFIDGGSVNVLSRIDGIVLLIFFVMFIIYTINIAKVHSIESSDIKEMAFAKAVIFILLGIAGLGVAGKFLTDSAVFLSRQMGVSEKFISFTVIAAGTSMPELATSAVAAYKRNSDISVGNIIGSNIFNVLFILGFGSVIKDAKFMTVMNSDILVMTVATMMLFATMFVGQSHTIEKKQSFLFLLSYIAYTVYLIIRR</sequence>
<keyword evidence="3 5" id="KW-1133">Transmembrane helix</keyword>
<dbReference type="GO" id="GO:0005886">
    <property type="term" value="C:plasma membrane"/>
    <property type="evidence" value="ECO:0007669"/>
    <property type="project" value="TreeGrafter"/>
</dbReference>
<dbReference type="Gene3D" id="1.20.1420.30">
    <property type="entry name" value="NCX, central ion-binding region"/>
    <property type="match status" value="1"/>
</dbReference>
<feature type="transmembrane region" description="Helical" evidence="5">
    <location>
        <begin position="303"/>
        <end position="318"/>
    </location>
</feature>
<feature type="domain" description="Sodium/calcium exchanger membrane region" evidence="6">
    <location>
        <begin position="175"/>
        <end position="317"/>
    </location>
</feature>